<feature type="transmembrane region" description="Helical" evidence="6">
    <location>
        <begin position="289"/>
        <end position="310"/>
    </location>
</feature>
<protein>
    <submittedName>
        <fullName evidence="9">ABC transporter permease</fullName>
    </submittedName>
</protein>
<dbReference type="InterPro" id="IPR003838">
    <property type="entry name" value="ABC3_permease_C"/>
</dbReference>
<comment type="subcellular location">
    <subcellularLocation>
        <location evidence="1">Cell membrane</location>
        <topology evidence="1">Multi-pass membrane protein</topology>
    </subcellularLocation>
</comment>
<accession>A0ABZ0ITU5</accession>
<feature type="domain" description="MacB-like periplasmic core" evidence="8">
    <location>
        <begin position="20"/>
        <end position="244"/>
    </location>
</feature>
<evidence type="ECO:0000256" key="6">
    <source>
        <dbReference type="SAM" id="Phobius"/>
    </source>
</evidence>
<feature type="transmembrane region" description="Helical" evidence="6">
    <location>
        <begin position="684"/>
        <end position="709"/>
    </location>
</feature>
<dbReference type="InterPro" id="IPR050250">
    <property type="entry name" value="Macrolide_Exporter_MacB"/>
</dbReference>
<feature type="transmembrane region" description="Helical" evidence="6">
    <location>
        <begin position="341"/>
        <end position="363"/>
    </location>
</feature>
<keyword evidence="4 6" id="KW-1133">Transmembrane helix</keyword>
<dbReference type="RefSeq" id="WP_317491045.1">
    <property type="nucleotide sequence ID" value="NZ_CP136051.1"/>
</dbReference>
<gene>
    <name evidence="9" type="ORF">RT717_07100</name>
</gene>
<keyword evidence="10" id="KW-1185">Reference proteome</keyword>
<dbReference type="Proteomes" id="UP001302349">
    <property type="component" value="Chromosome"/>
</dbReference>
<feature type="transmembrane region" description="Helical" evidence="6">
    <location>
        <begin position="736"/>
        <end position="755"/>
    </location>
</feature>
<dbReference type="Pfam" id="PF02687">
    <property type="entry name" value="FtsX"/>
    <property type="match status" value="2"/>
</dbReference>
<feature type="transmembrane region" description="Helical" evidence="6">
    <location>
        <begin position="770"/>
        <end position="790"/>
    </location>
</feature>
<feature type="transmembrane region" description="Helical" evidence="6">
    <location>
        <begin position="429"/>
        <end position="452"/>
    </location>
</feature>
<evidence type="ECO:0000256" key="5">
    <source>
        <dbReference type="ARBA" id="ARBA00023136"/>
    </source>
</evidence>
<evidence type="ECO:0000256" key="4">
    <source>
        <dbReference type="ARBA" id="ARBA00022989"/>
    </source>
</evidence>
<name>A0ABZ0ITU5_9BACT</name>
<organism evidence="9 10">
    <name type="scientific">Imperialibacter roseus</name>
    <dbReference type="NCBI Taxonomy" id="1324217"/>
    <lineage>
        <taxon>Bacteria</taxon>
        <taxon>Pseudomonadati</taxon>
        <taxon>Bacteroidota</taxon>
        <taxon>Cytophagia</taxon>
        <taxon>Cytophagales</taxon>
        <taxon>Flammeovirgaceae</taxon>
        <taxon>Imperialibacter</taxon>
    </lineage>
</organism>
<feature type="domain" description="ABC3 transporter permease C-terminal" evidence="7">
    <location>
        <begin position="296"/>
        <end position="412"/>
    </location>
</feature>
<keyword evidence="3 6" id="KW-0812">Transmembrane</keyword>
<dbReference type="Pfam" id="PF12704">
    <property type="entry name" value="MacB_PCD"/>
    <property type="match status" value="2"/>
</dbReference>
<dbReference type="PANTHER" id="PTHR30572">
    <property type="entry name" value="MEMBRANE COMPONENT OF TRANSPORTER-RELATED"/>
    <property type="match status" value="1"/>
</dbReference>
<evidence type="ECO:0000256" key="1">
    <source>
        <dbReference type="ARBA" id="ARBA00004651"/>
    </source>
</evidence>
<dbReference type="EMBL" id="CP136051">
    <property type="protein sequence ID" value="WOK08404.1"/>
    <property type="molecule type" value="Genomic_DNA"/>
</dbReference>
<feature type="domain" description="ABC3 transporter permease C-terminal" evidence="7">
    <location>
        <begin position="687"/>
        <end position="800"/>
    </location>
</feature>
<evidence type="ECO:0000313" key="9">
    <source>
        <dbReference type="EMBL" id="WOK08404.1"/>
    </source>
</evidence>
<dbReference type="PANTHER" id="PTHR30572:SF18">
    <property type="entry name" value="ABC-TYPE MACROLIDE FAMILY EXPORT SYSTEM PERMEASE COMPONENT 2"/>
    <property type="match status" value="1"/>
</dbReference>
<sequence length="807" mass="90030">MLFNYFKIAWRNITRNKLLTFINVGGLAVGIATSLLIMQYVAFEQSYDQFFENKERIFRVDWSFNQEGETALALPKAASGAGPKLVAEFPEVEAMTRIYKTFSPVNVSYQDKVFNEAKILFASQEFFTVFSLPLVSGERKSVLDGPNKVVLSQSAADRYFPGTDPLGKMLRLKEGDNWDMSLQVTGVMEDMPANTHMEGDLIVSFDTYIHPGSYADGSFYWVNFYTYLLTAPGTTKEQLNAKLNPWLAANEAFNDSSEGDKPTASVMPLEDIHLHSHYTQEMKANGSYLVVYILMVAALMILVIAWLNYINLSTAKGLERAKEVGIKKVVGASRGQLIGQFLLEASLTNAMSIALAFTLFQFAQPLIHLVLPAQAVWSIVFEGELVWQMFVVLLVGAFLSGYYPAVVISSYKPAHILKGRATHSSGGHLLRRMMVALQFGLSLTLLVSTFTVKDQVSFMLNQDLGLNIDQVVVAMAPNASGKVKPEQLDQFRAAVLARPAVTGFSATRMMPGEAIFYNTAGQSFGSRGFNNNYGQGGIDSYFIPFMEIEFLAGRNFDPTMETDNRAVVVNQSALKLLDFVTPEEAIGKKIFWMDDDFGDWNVIGVVKDHHQFGLANAIEPIIYYQEEEAPSYFSFKVSAANMKESIDQLSEVYGQFFPGNPFDYHFLDEQFDVQYDADRQVLQAFSAFSLVAIIIACLGLFGLASFEAIQRTKEIGIRKVLGASFSGLAVLFSRRFLGLLLISAAFALPLCYLLMDEWLNSYAFRMELGWLEFVLPVGILFGISMITLLYHTLKTVRINPVEALRSE</sequence>
<evidence type="ECO:0000256" key="2">
    <source>
        <dbReference type="ARBA" id="ARBA00022475"/>
    </source>
</evidence>
<reference evidence="9 10" key="1">
    <citation type="journal article" date="2023" name="Microbiol. Resour. Announc.">
        <title>Complete Genome Sequence of Imperialibacter roseus strain P4T.</title>
        <authorList>
            <person name="Tizabi D.R."/>
            <person name="Bachvaroff T."/>
            <person name="Hill R.T."/>
        </authorList>
    </citation>
    <scope>NUCLEOTIDE SEQUENCE [LARGE SCALE GENOMIC DNA]</scope>
    <source>
        <strain evidence="9 10">P4T</strain>
    </source>
</reference>
<evidence type="ECO:0000259" key="7">
    <source>
        <dbReference type="Pfam" id="PF02687"/>
    </source>
</evidence>
<keyword evidence="2" id="KW-1003">Cell membrane</keyword>
<dbReference type="InterPro" id="IPR025857">
    <property type="entry name" value="MacB_PCD"/>
</dbReference>
<feature type="transmembrane region" description="Helical" evidence="6">
    <location>
        <begin position="385"/>
        <end position="408"/>
    </location>
</feature>
<evidence type="ECO:0000259" key="8">
    <source>
        <dbReference type="Pfam" id="PF12704"/>
    </source>
</evidence>
<proteinExistence type="predicted"/>
<keyword evidence="5 6" id="KW-0472">Membrane</keyword>
<feature type="transmembrane region" description="Helical" evidence="6">
    <location>
        <begin position="21"/>
        <end position="43"/>
    </location>
</feature>
<feature type="domain" description="MacB-like periplasmic core" evidence="8">
    <location>
        <begin position="445"/>
        <end position="622"/>
    </location>
</feature>
<evidence type="ECO:0000313" key="10">
    <source>
        <dbReference type="Proteomes" id="UP001302349"/>
    </source>
</evidence>
<evidence type="ECO:0000256" key="3">
    <source>
        <dbReference type="ARBA" id="ARBA00022692"/>
    </source>
</evidence>